<protein>
    <submittedName>
        <fullName evidence="1">Uncharacterized protein</fullName>
    </submittedName>
</protein>
<proteinExistence type="predicted"/>
<dbReference type="AlphaFoldDB" id="D6PLA3"/>
<organism evidence="1">
    <name type="scientific">uncultured organism MedDCM-OCT-S11-C223</name>
    <dbReference type="NCBI Taxonomy" id="743656"/>
    <lineage>
        <taxon>unclassified sequences</taxon>
        <taxon>environmental samples</taxon>
    </lineage>
</organism>
<accession>D6PLA3</accession>
<sequence length="59" mass="6829">MRASELLRNKFGVSQLYKYEVKDGDETVLEVYWHPLTIAERESIQKKAGSDDANDLLWA</sequence>
<dbReference type="EMBL" id="GU943143">
    <property type="protein sequence ID" value="ADD96504.1"/>
    <property type="molecule type" value="Genomic_DNA"/>
</dbReference>
<name>D6PLA3_9ZZZZ</name>
<evidence type="ECO:0000313" key="1">
    <source>
        <dbReference type="EMBL" id="ADD96504.1"/>
    </source>
</evidence>
<reference evidence="1" key="1">
    <citation type="journal article" date="2010" name="ISME J.">
        <title>Metagenome of the Mediterranean deep chlorophyll maximum studied by direct and fosmid library 454 pyrosequencing.</title>
        <authorList>
            <person name="Ghai R."/>
            <person name="Martin-Cuadrado A.B."/>
            <person name="Molto A.G."/>
            <person name="Heredia I.G."/>
            <person name="Cabrera R."/>
            <person name="Martin J."/>
            <person name="Verdu M."/>
            <person name="Deschamps P."/>
            <person name="Moreira D."/>
            <person name="Lopez-Garcia P."/>
            <person name="Mira A."/>
            <person name="Rodriguez-Valera F."/>
        </authorList>
    </citation>
    <scope>NUCLEOTIDE SEQUENCE</scope>
</reference>